<reference evidence="2" key="1">
    <citation type="journal article" date="2023" name="Proc. Natl. Acad. Sci. U.S.A.">
        <title>Genomic and structural basis for evolution of tropane alkaloid biosynthesis.</title>
        <authorList>
            <person name="Wanga Y.-J."/>
            <person name="Taina T."/>
            <person name="Yua J.-Y."/>
            <person name="Lia J."/>
            <person name="Xua B."/>
            <person name="Chenc J."/>
            <person name="D'Auriad J.C."/>
            <person name="Huanga J.-P."/>
            <person name="Huanga S.-X."/>
        </authorList>
    </citation>
    <scope>NUCLEOTIDE SEQUENCE [LARGE SCALE GENOMIC DNA]</scope>
    <source>
        <strain evidence="2">cv. KIB-2019</strain>
    </source>
</reference>
<keyword evidence="2" id="KW-1185">Reference proteome</keyword>
<organism evidence="1 2">
    <name type="scientific">Anisodus acutangulus</name>
    <dbReference type="NCBI Taxonomy" id="402998"/>
    <lineage>
        <taxon>Eukaryota</taxon>
        <taxon>Viridiplantae</taxon>
        <taxon>Streptophyta</taxon>
        <taxon>Embryophyta</taxon>
        <taxon>Tracheophyta</taxon>
        <taxon>Spermatophyta</taxon>
        <taxon>Magnoliopsida</taxon>
        <taxon>eudicotyledons</taxon>
        <taxon>Gunneridae</taxon>
        <taxon>Pentapetalae</taxon>
        <taxon>asterids</taxon>
        <taxon>lamiids</taxon>
        <taxon>Solanales</taxon>
        <taxon>Solanaceae</taxon>
        <taxon>Solanoideae</taxon>
        <taxon>Hyoscyameae</taxon>
        <taxon>Anisodus</taxon>
    </lineage>
</organism>
<gene>
    <name evidence="1" type="ORF">K7X08_028894</name>
</gene>
<dbReference type="EMBL" id="JAJAGQ010000024">
    <property type="protein sequence ID" value="KAJ8526417.1"/>
    <property type="molecule type" value="Genomic_DNA"/>
</dbReference>
<dbReference type="Proteomes" id="UP001152561">
    <property type="component" value="Unassembled WGS sequence"/>
</dbReference>
<name>A0A9Q1L436_9SOLA</name>
<dbReference type="AlphaFoldDB" id="A0A9Q1L436"/>
<comment type="caution">
    <text evidence="1">The sequence shown here is derived from an EMBL/GenBank/DDBJ whole genome shotgun (WGS) entry which is preliminary data.</text>
</comment>
<evidence type="ECO:0000313" key="1">
    <source>
        <dbReference type="EMBL" id="KAJ8526417.1"/>
    </source>
</evidence>
<evidence type="ECO:0000313" key="2">
    <source>
        <dbReference type="Proteomes" id="UP001152561"/>
    </source>
</evidence>
<sequence length="84" mass="9962">MPKHMRPRERLKGDFFRTSLCLLSQSNNKWTLVKLLLCVSIIIDDQRMICIHHLSEALSIFLSLLEWLYNLGIYPKHSIHLEKD</sequence>
<proteinExistence type="predicted"/>
<accession>A0A9Q1L436</accession>
<protein>
    <submittedName>
        <fullName evidence="1">Uncharacterized protein</fullName>
    </submittedName>
</protein>